<dbReference type="PANTHER" id="PTHR43335:SF11">
    <property type="entry name" value="ABC TRANSPORTER RELATED"/>
    <property type="match status" value="1"/>
</dbReference>
<comment type="similarity">
    <text evidence="1">Belongs to the ABC transporter superfamily.</text>
</comment>
<dbReference type="InterPro" id="IPR027417">
    <property type="entry name" value="P-loop_NTPase"/>
</dbReference>
<evidence type="ECO:0000313" key="7">
    <source>
        <dbReference type="Proteomes" id="UP000477311"/>
    </source>
</evidence>
<dbReference type="GO" id="GO:0005524">
    <property type="term" value="F:ATP binding"/>
    <property type="evidence" value="ECO:0007669"/>
    <property type="project" value="UniProtKB-KW"/>
</dbReference>
<dbReference type="PANTHER" id="PTHR43335">
    <property type="entry name" value="ABC TRANSPORTER, ATP-BINDING PROTEIN"/>
    <property type="match status" value="1"/>
</dbReference>
<feature type="domain" description="ABC transporter" evidence="5">
    <location>
        <begin position="5"/>
        <end position="236"/>
    </location>
</feature>
<evidence type="ECO:0000256" key="4">
    <source>
        <dbReference type="ARBA" id="ARBA00022840"/>
    </source>
</evidence>
<dbReference type="SUPFAM" id="SSF52540">
    <property type="entry name" value="P-loop containing nucleoside triphosphate hydrolases"/>
    <property type="match status" value="1"/>
</dbReference>
<evidence type="ECO:0000259" key="5">
    <source>
        <dbReference type="PROSITE" id="PS50893"/>
    </source>
</evidence>
<dbReference type="PROSITE" id="PS50893">
    <property type="entry name" value="ABC_TRANSPORTER_2"/>
    <property type="match status" value="1"/>
</dbReference>
<proteinExistence type="inferred from homology"/>
<dbReference type="Pfam" id="PF00005">
    <property type="entry name" value="ABC_tran"/>
    <property type="match status" value="1"/>
</dbReference>
<accession>A0A6M1RY64</accession>
<dbReference type="RefSeq" id="WP_165109045.1">
    <property type="nucleotide sequence ID" value="NZ_JAAKYA010000092.1"/>
</dbReference>
<evidence type="ECO:0000256" key="1">
    <source>
        <dbReference type="ARBA" id="ARBA00005417"/>
    </source>
</evidence>
<dbReference type="GO" id="GO:0016887">
    <property type="term" value="F:ATP hydrolysis activity"/>
    <property type="evidence" value="ECO:0007669"/>
    <property type="project" value="InterPro"/>
</dbReference>
<dbReference type="SMART" id="SM00382">
    <property type="entry name" value="AAA"/>
    <property type="match status" value="1"/>
</dbReference>
<gene>
    <name evidence="6" type="ORF">G4L39_13720</name>
</gene>
<evidence type="ECO:0000313" key="6">
    <source>
        <dbReference type="EMBL" id="NGO40441.1"/>
    </source>
</evidence>
<comment type="caution">
    <text evidence="6">The sequence shown here is derived from an EMBL/GenBank/DDBJ whole genome shotgun (WGS) entry which is preliminary data.</text>
</comment>
<dbReference type="Gene3D" id="3.40.50.300">
    <property type="entry name" value="P-loop containing nucleotide triphosphate hydrolases"/>
    <property type="match status" value="1"/>
</dbReference>
<dbReference type="InterPro" id="IPR003593">
    <property type="entry name" value="AAA+_ATPase"/>
</dbReference>
<dbReference type="CDD" id="cd03230">
    <property type="entry name" value="ABC_DR_subfamily_A"/>
    <property type="match status" value="1"/>
</dbReference>
<dbReference type="Proteomes" id="UP000477311">
    <property type="component" value="Unassembled WGS sequence"/>
</dbReference>
<keyword evidence="7" id="KW-1185">Reference proteome</keyword>
<keyword evidence="2" id="KW-0813">Transport</keyword>
<dbReference type="EMBL" id="JAAKYA010000092">
    <property type="protein sequence ID" value="NGO40441.1"/>
    <property type="molecule type" value="Genomic_DNA"/>
</dbReference>
<keyword evidence="4 6" id="KW-0067">ATP-binding</keyword>
<dbReference type="InterPro" id="IPR003439">
    <property type="entry name" value="ABC_transporter-like_ATP-bd"/>
</dbReference>
<protein>
    <submittedName>
        <fullName evidence="6">ABC transporter ATP-binding protein</fullName>
    </submittedName>
</protein>
<evidence type="ECO:0000256" key="2">
    <source>
        <dbReference type="ARBA" id="ARBA00022448"/>
    </source>
</evidence>
<sequence length="247" mass="27131">MATIIETRGLTRHYGRQTAVDRLDLEVREGEIFGFLGPNGAGKTTTILMLLGLTEPSAGSARVLGHDPVLDPLPIKRQVGYLPENVGFYDDLTARENLQYIADLNAIPRAEAARKIESALATVGLGDVGDKPVGAFSRGMRQRLGIAELLVKDPRLMILDEPTLGLDPDGTLKMLDLIRDLNRSRGITVMFSSHLLDQVQRICHRVGIMIQGRLVAVGTIEELARRKLGDASGPSLEEIYMRYFKEG</sequence>
<evidence type="ECO:0000256" key="3">
    <source>
        <dbReference type="ARBA" id="ARBA00022741"/>
    </source>
</evidence>
<name>A0A6M1RY64_9BACT</name>
<keyword evidence="3" id="KW-0547">Nucleotide-binding</keyword>
<reference evidence="6 7" key="1">
    <citation type="submission" date="2020-02" db="EMBL/GenBank/DDBJ databases">
        <title>Draft genome sequence of Limisphaera ngatamarikiensis NGM72.4T, a thermophilic Verrucomicrobia grouped in subdivision 3.</title>
        <authorList>
            <person name="Carere C.R."/>
            <person name="Steen J."/>
            <person name="Hugenholtz P."/>
            <person name="Stott M.B."/>
        </authorList>
    </citation>
    <scope>NUCLEOTIDE SEQUENCE [LARGE SCALE GENOMIC DNA]</scope>
    <source>
        <strain evidence="6 7">NGM72.4</strain>
    </source>
</reference>
<organism evidence="6 7">
    <name type="scientific">Limisphaera ngatamarikiensis</name>
    <dbReference type="NCBI Taxonomy" id="1324935"/>
    <lineage>
        <taxon>Bacteria</taxon>
        <taxon>Pseudomonadati</taxon>
        <taxon>Verrucomicrobiota</taxon>
        <taxon>Verrucomicrobiia</taxon>
        <taxon>Limisphaerales</taxon>
        <taxon>Limisphaeraceae</taxon>
        <taxon>Limisphaera</taxon>
    </lineage>
</organism>
<dbReference type="AlphaFoldDB" id="A0A6M1RY64"/>